<reference evidence="1 2" key="1">
    <citation type="submission" date="2019-08" db="EMBL/GenBank/DDBJ databases">
        <title>Genomes of Antarctic Bizionia species.</title>
        <authorList>
            <person name="Bowman J.P."/>
        </authorList>
    </citation>
    <scope>NUCLEOTIDE SEQUENCE [LARGE SCALE GENOMIC DNA]</scope>
    <source>
        <strain evidence="1 2">ADA-4</strain>
    </source>
</reference>
<evidence type="ECO:0000313" key="2">
    <source>
        <dbReference type="Proteomes" id="UP000323720"/>
    </source>
</evidence>
<dbReference type="RefSeq" id="WP_148403773.1">
    <property type="nucleotide sequence ID" value="NZ_VSKK01000002.1"/>
</dbReference>
<name>A0A5D0R7X5_9FLAO</name>
<dbReference type="EMBL" id="VSKK01000002">
    <property type="protein sequence ID" value="TYB76936.1"/>
    <property type="molecule type" value="Genomic_DNA"/>
</dbReference>
<gene>
    <name evidence="1" type="ORF">ES674_09540</name>
</gene>
<dbReference type="Proteomes" id="UP000323720">
    <property type="component" value="Unassembled WGS sequence"/>
</dbReference>
<dbReference type="OrthoDB" id="1257455at2"/>
<dbReference type="AlphaFoldDB" id="A0A5D0R7X5"/>
<keyword evidence="2" id="KW-1185">Reference proteome</keyword>
<accession>A0A5D0R7X5</accession>
<comment type="caution">
    <text evidence="1">The sequence shown here is derived from an EMBL/GenBank/DDBJ whole genome shotgun (WGS) entry which is preliminary data.</text>
</comment>
<evidence type="ECO:0000313" key="1">
    <source>
        <dbReference type="EMBL" id="TYB76936.1"/>
    </source>
</evidence>
<sequence>MKKILLTLISIFLFNFIFAQSLLNEKYYFVNGTELFGIKRSNDTIYEFKCRPDFKCSSNNRKRFVVLESKIFGNQKILKIERIDSIPLTTNPIPEDRYKILGLEKLTDKKLKIVNETTKYTLDSITKIDLNSELLKDKFGFTYYTESFLTDLETNYEITNEQAVEIFEDIKENIQTVELYKETKTGDIYGSGITAELIAIEMIKLKLSPLQARNRIEKALRK</sequence>
<protein>
    <submittedName>
        <fullName evidence="1">Uncharacterized protein</fullName>
    </submittedName>
</protein>
<proteinExistence type="predicted"/>
<organism evidence="1 2">
    <name type="scientific">Bizionia myxarmorum</name>
    <dbReference type="NCBI Taxonomy" id="291186"/>
    <lineage>
        <taxon>Bacteria</taxon>
        <taxon>Pseudomonadati</taxon>
        <taxon>Bacteroidota</taxon>
        <taxon>Flavobacteriia</taxon>
        <taxon>Flavobacteriales</taxon>
        <taxon>Flavobacteriaceae</taxon>
        <taxon>Bizionia</taxon>
    </lineage>
</organism>